<gene>
    <name evidence="1" type="ORF">CCAP1982_LOCUS7772</name>
</gene>
<name>A0A811UKG1_CERCA</name>
<evidence type="ECO:0000313" key="1">
    <source>
        <dbReference type="EMBL" id="CAD6999240.1"/>
    </source>
</evidence>
<dbReference type="AlphaFoldDB" id="A0A811UKG1"/>
<evidence type="ECO:0000313" key="2">
    <source>
        <dbReference type="Proteomes" id="UP000606786"/>
    </source>
</evidence>
<accession>A0A811UKG1</accession>
<feature type="non-terminal residue" evidence="1">
    <location>
        <position position="1"/>
    </location>
</feature>
<dbReference type="Proteomes" id="UP000606786">
    <property type="component" value="Unassembled WGS sequence"/>
</dbReference>
<reference evidence="1" key="1">
    <citation type="submission" date="2020-11" db="EMBL/GenBank/DDBJ databases">
        <authorList>
            <person name="Whitehead M."/>
        </authorList>
    </citation>
    <scope>NUCLEOTIDE SEQUENCE</scope>
    <source>
        <strain evidence="1">EGII</strain>
    </source>
</reference>
<feature type="non-terminal residue" evidence="1">
    <location>
        <position position="51"/>
    </location>
</feature>
<proteinExistence type="predicted"/>
<comment type="caution">
    <text evidence="1">The sequence shown here is derived from an EMBL/GenBank/DDBJ whole genome shotgun (WGS) entry which is preliminary data.</text>
</comment>
<organism evidence="1 2">
    <name type="scientific">Ceratitis capitata</name>
    <name type="common">Mediterranean fruit fly</name>
    <name type="synonym">Tephritis capitata</name>
    <dbReference type="NCBI Taxonomy" id="7213"/>
    <lineage>
        <taxon>Eukaryota</taxon>
        <taxon>Metazoa</taxon>
        <taxon>Ecdysozoa</taxon>
        <taxon>Arthropoda</taxon>
        <taxon>Hexapoda</taxon>
        <taxon>Insecta</taxon>
        <taxon>Pterygota</taxon>
        <taxon>Neoptera</taxon>
        <taxon>Endopterygota</taxon>
        <taxon>Diptera</taxon>
        <taxon>Brachycera</taxon>
        <taxon>Muscomorpha</taxon>
        <taxon>Tephritoidea</taxon>
        <taxon>Tephritidae</taxon>
        <taxon>Ceratitis</taxon>
        <taxon>Ceratitis</taxon>
    </lineage>
</organism>
<keyword evidence="2" id="KW-1185">Reference proteome</keyword>
<dbReference type="EMBL" id="CAJHJT010000012">
    <property type="protein sequence ID" value="CAD6999240.1"/>
    <property type="molecule type" value="Genomic_DNA"/>
</dbReference>
<sequence length="51" mass="5928">IKPCSRRAVGRIIIGQNGFFPHHLHTSMPKTNANVCSLNFYAFMQFQWAYK</sequence>
<protein>
    <submittedName>
        <fullName evidence="1">(Mediterranean fruit fly) hypothetical protein</fullName>
    </submittedName>
</protein>